<feature type="domain" description="Pre-rRNA-processing protein Ipi1 N-terminal" evidence="5">
    <location>
        <begin position="170"/>
        <end position="274"/>
    </location>
</feature>
<reference evidence="8" key="1">
    <citation type="journal article" date="2017" name="bioRxiv">
        <title>Comparative analysis of the genomes of Stylophora pistillata and Acropora digitifera provides evidence for extensive differences between species of corals.</title>
        <authorList>
            <person name="Voolstra C.R."/>
            <person name="Li Y."/>
            <person name="Liew Y.J."/>
            <person name="Baumgarten S."/>
            <person name="Zoccola D."/>
            <person name="Flot J.-F."/>
            <person name="Tambutte S."/>
            <person name="Allemand D."/>
            <person name="Aranda M."/>
        </authorList>
    </citation>
    <scope>NUCLEOTIDE SEQUENCE [LARGE SCALE GENOMIC DNA]</scope>
</reference>
<dbReference type="OrthoDB" id="361362at2759"/>
<dbReference type="InterPro" id="IPR057949">
    <property type="entry name" value="TPR_TEX10"/>
</dbReference>
<proteinExistence type="inferred from homology"/>
<dbReference type="AlphaFoldDB" id="A0A2B4SCK0"/>
<organism evidence="7 8">
    <name type="scientific">Stylophora pistillata</name>
    <name type="common">Smooth cauliflower coral</name>
    <dbReference type="NCBI Taxonomy" id="50429"/>
    <lineage>
        <taxon>Eukaryota</taxon>
        <taxon>Metazoa</taxon>
        <taxon>Cnidaria</taxon>
        <taxon>Anthozoa</taxon>
        <taxon>Hexacorallia</taxon>
        <taxon>Scleractinia</taxon>
        <taxon>Astrocoeniina</taxon>
        <taxon>Pocilloporidae</taxon>
        <taxon>Stylophora</taxon>
    </lineage>
</organism>
<gene>
    <name evidence="7" type="primary">Tex10</name>
    <name evidence="7" type="ORF">AWC38_SpisGene7741</name>
</gene>
<dbReference type="InterPro" id="IPR016024">
    <property type="entry name" value="ARM-type_fold"/>
</dbReference>
<evidence type="ECO:0000256" key="1">
    <source>
        <dbReference type="ARBA" id="ARBA00004604"/>
    </source>
</evidence>
<evidence type="ECO:0000256" key="2">
    <source>
        <dbReference type="ARBA" id="ARBA00004642"/>
    </source>
</evidence>
<evidence type="ECO:0000313" key="7">
    <source>
        <dbReference type="EMBL" id="PFX27601.1"/>
    </source>
</evidence>
<keyword evidence="8" id="KW-1185">Reference proteome</keyword>
<protein>
    <submittedName>
        <fullName evidence="7">Testis-expressed sequence 10 protein</fullName>
    </submittedName>
</protein>
<dbReference type="STRING" id="50429.A0A2B4SCK0"/>
<dbReference type="GO" id="GO:0071339">
    <property type="term" value="C:MLL1 complex"/>
    <property type="evidence" value="ECO:0007669"/>
    <property type="project" value="TreeGrafter"/>
</dbReference>
<dbReference type="Proteomes" id="UP000225706">
    <property type="component" value="Unassembled WGS sequence"/>
</dbReference>
<dbReference type="InterPro" id="IPR024679">
    <property type="entry name" value="Ipi1_N"/>
</dbReference>
<dbReference type="Gene3D" id="1.25.10.10">
    <property type="entry name" value="Leucine-rich Repeat Variant"/>
    <property type="match status" value="1"/>
</dbReference>
<dbReference type="Pfam" id="PF12333">
    <property type="entry name" value="Ipi1_N"/>
    <property type="match status" value="1"/>
</dbReference>
<comment type="caution">
    <text evidence="7">The sequence shown here is derived from an EMBL/GenBank/DDBJ whole genome shotgun (WGS) entry which is preliminary data.</text>
</comment>
<dbReference type="InterPro" id="IPR011989">
    <property type="entry name" value="ARM-like"/>
</dbReference>
<name>A0A2B4SCK0_STYPI</name>
<dbReference type="PANTHER" id="PTHR16056:SF2">
    <property type="entry name" value="TESTIS-EXPRESSED PROTEIN 10"/>
    <property type="match status" value="1"/>
</dbReference>
<accession>A0A2B4SCK0</accession>
<feature type="domain" description="TEX10-like TPR repeats" evidence="6">
    <location>
        <begin position="797"/>
        <end position="968"/>
    </location>
</feature>
<dbReference type="Pfam" id="PF25781">
    <property type="entry name" value="TPR_TEX10"/>
    <property type="match status" value="2"/>
</dbReference>
<sequence length="976" mass="108876">MLFVGVAVAPNFSSSKGPQKAIYVLYFSNSPRNMAKNKRKRKLKEQDFQKVKFKVGKKLKPADNATDSSFKSRAIFIPTQLHTLDNVPTNQRNQTLKDLLAQVGHYSVNTRQEALGGLKDLLHHHENLLQENLGIVIKKVCEKMSDSDPSVRQSLLLLLCFIFPLVSQEKMAPFSALVIAHLSCAMTHIYDDIQHDSLGFLELCLRYFPSLMVGSSSQLIQNFVSMISHQNISGTKQSNRLQHKAGKGLAVNPKGKLSSLRSRLKVLQQLLALLKALESSSSSSREDTPLSSASLVKLPCKKQIIYFDKKKPTQIQVLEHSVQEPTLHPFSFDNSSAATALNTESKNNILTDGQMVKDFMEVIVPLLLECWIECSPAQMTTGLPNSMVSSSSINVMLAVTEILKIVLKAAQEKQTNAEVSEMHKPGDNLLDVYFKDVNQHLMSFFPFSVSDAPMLKRGRRKLEKVSQQAAGENSSASVLTLNLKICEVMMLFVMNGPAVQKNYHAIVHRLEEFVIESLELKVSGGAAGQQFQTDHVESLVAFADQILQYHNSCMKVGIPSKPGELLNATFSLYQSSHIKSGIKRVLITFFASLVFQENMSKLFELHKPVEKWLLGLPGLLVQLKDTTPGLTELVLRVMKKAVVQGILQSDDKVLAQLASFFSKDRGSFSKLSDEIQRLAVELLFHLPSLDDRLLANIVSCCHGGQVGVAIIQYLLQVLLYRSPSYEGAVSHPAAFTFEVYLSVLLGIAIGYSKDQLSDYQDVNKQAETCKVTDFIGCNFSILEENKGKEIDEANMWQSQQRKLQIDYKVLPLSAVHSILCVVRCVVQLTSDTGSTDRNCLFPTFLFQALTQLTLVGLKHSTSKSFSISEQKLRSEDLFVEAVELLCAVPQMMLEILSHLLAVLSDNSESVRETCTGIFTKLFSCKVRKLLLQSPDPVHLLVQRVLNTDISSAFRKQWFADLQYQYSLFKAEAGQTR</sequence>
<evidence type="ECO:0000313" key="8">
    <source>
        <dbReference type="Proteomes" id="UP000225706"/>
    </source>
</evidence>
<feature type="domain" description="TEX10-like TPR repeats" evidence="6">
    <location>
        <begin position="610"/>
        <end position="766"/>
    </location>
</feature>
<dbReference type="EMBL" id="LSMT01000100">
    <property type="protein sequence ID" value="PFX27601.1"/>
    <property type="molecule type" value="Genomic_DNA"/>
</dbReference>
<dbReference type="SUPFAM" id="SSF48371">
    <property type="entry name" value="ARM repeat"/>
    <property type="match status" value="2"/>
</dbReference>
<keyword evidence="4" id="KW-0539">Nucleus</keyword>
<evidence type="ECO:0000259" key="6">
    <source>
        <dbReference type="Pfam" id="PF25781"/>
    </source>
</evidence>
<evidence type="ECO:0000256" key="4">
    <source>
        <dbReference type="ARBA" id="ARBA00023242"/>
    </source>
</evidence>
<comment type="similarity">
    <text evidence="3">Belongs to the IPI1/TEX10 family.</text>
</comment>
<comment type="subcellular location">
    <subcellularLocation>
        <location evidence="1">Nucleus</location>
        <location evidence="1">Nucleolus</location>
    </subcellularLocation>
    <subcellularLocation>
        <location evidence="2">Nucleus</location>
        <location evidence="2">Nucleoplasm</location>
    </subcellularLocation>
</comment>
<evidence type="ECO:0000259" key="5">
    <source>
        <dbReference type="Pfam" id="PF12333"/>
    </source>
</evidence>
<evidence type="ECO:0000256" key="3">
    <source>
        <dbReference type="ARBA" id="ARBA00006427"/>
    </source>
</evidence>
<dbReference type="PANTHER" id="PTHR16056">
    <property type="entry name" value="REGULATOR OF MICROTUBULE DYNAMICS PROTEIN"/>
    <property type="match status" value="1"/>
</dbReference>